<dbReference type="InterPro" id="IPR027417">
    <property type="entry name" value="P-loop_NTPase"/>
</dbReference>
<dbReference type="Pfam" id="PF00005">
    <property type="entry name" value="ABC_tran"/>
    <property type="match status" value="1"/>
</dbReference>
<evidence type="ECO:0000313" key="6">
    <source>
        <dbReference type="Proteomes" id="UP000050996"/>
    </source>
</evidence>
<keyword evidence="6" id="KW-1185">Reference proteome</keyword>
<sequence>MMIVVKELSFNYKQRKILDNITFSAHSKNLICVLGPNGVGKSTLFRCMLGLTKGYQGEILIEGKNIKKMGIAELAKKIAYIPQSHHPTFNFTVLNTVLMGRTIHLKGVSNPNIEDEKEALHALDMLGISHLRNRGYAEISGGERQLALIARAIVQKAKILVMDEPTANLDYGNQIRVMMHVKKLAKEGYIVILSTHNPEHAFLYGTKVLMMFNGKIIQSGCPKEIVTEALLEQLYGVHVKLEDIKTEAGDIRVIVPNLMNRQT</sequence>
<keyword evidence="2" id="KW-0547">Nucleotide-binding</keyword>
<dbReference type="EMBL" id="LJIX01000006">
    <property type="protein sequence ID" value="KQL21306.1"/>
    <property type="molecule type" value="Genomic_DNA"/>
</dbReference>
<dbReference type="PROSITE" id="PS50893">
    <property type="entry name" value="ABC_TRANSPORTER_2"/>
    <property type="match status" value="1"/>
</dbReference>
<dbReference type="STRING" id="1637975.AN957_23915"/>
<accession>A0A0Q3VJZ2</accession>
<dbReference type="Gene3D" id="3.40.50.300">
    <property type="entry name" value="P-loop containing nucleotide triphosphate hydrolases"/>
    <property type="match status" value="1"/>
</dbReference>
<protein>
    <recommendedName>
        <fullName evidence="4">ABC transporter domain-containing protein</fullName>
    </recommendedName>
</protein>
<dbReference type="FunFam" id="3.40.50.300:FF:000134">
    <property type="entry name" value="Iron-enterobactin ABC transporter ATP-binding protein"/>
    <property type="match status" value="1"/>
</dbReference>
<feature type="domain" description="ABC transporter" evidence="4">
    <location>
        <begin position="3"/>
        <end position="238"/>
    </location>
</feature>
<proteinExistence type="predicted"/>
<gene>
    <name evidence="5" type="ORF">AN957_23915</name>
</gene>
<dbReference type="Proteomes" id="UP000050996">
    <property type="component" value="Unassembled WGS sequence"/>
</dbReference>
<evidence type="ECO:0000259" key="4">
    <source>
        <dbReference type="PROSITE" id="PS50893"/>
    </source>
</evidence>
<dbReference type="CDD" id="cd03214">
    <property type="entry name" value="ABC_Iron-Siderophores_B12_Hemin"/>
    <property type="match status" value="1"/>
</dbReference>
<evidence type="ECO:0000256" key="2">
    <source>
        <dbReference type="ARBA" id="ARBA00022741"/>
    </source>
</evidence>
<name>A0A0Q3VJZ2_9BACI</name>
<dbReference type="PANTHER" id="PTHR42734:SF19">
    <property type="entry name" value="IRON COMPOUNDS ABC TRANSPORTER, ATP-BINDING PROTEIN"/>
    <property type="match status" value="1"/>
</dbReference>
<dbReference type="PROSITE" id="PS00211">
    <property type="entry name" value="ABC_TRANSPORTER_1"/>
    <property type="match status" value="1"/>
</dbReference>
<dbReference type="SUPFAM" id="SSF52540">
    <property type="entry name" value="P-loop containing nucleoside triphosphate hydrolases"/>
    <property type="match status" value="1"/>
</dbReference>
<dbReference type="InterPro" id="IPR017871">
    <property type="entry name" value="ABC_transporter-like_CS"/>
</dbReference>
<evidence type="ECO:0000256" key="3">
    <source>
        <dbReference type="ARBA" id="ARBA00022840"/>
    </source>
</evidence>
<dbReference type="GO" id="GO:0005524">
    <property type="term" value="F:ATP binding"/>
    <property type="evidence" value="ECO:0007669"/>
    <property type="project" value="UniProtKB-KW"/>
</dbReference>
<dbReference type="SMART" id="SM00382">
    <property type="entry name" value="AAA"/>
    <property type="match status" value="1"/>
</dbReference>
<dbReference type="AlphaFoldDB" id="A0A0Q3VJZ2"/>
<comment type="caution">
    <text evidence="5">The sequence shown here is derived from an EMBL/GenBank/DDBJ whole genome shotgun (WGS) entry which is preliminary data.</text>
</comment>
<evidence type="ECO:0000313" key="5">
    <source>
        <dbReference type="EMBL" id="KQL21306.1"/>
    </source>
</evidence>
<dbReference type="InterPro" id="IPR003593">
    <property type="entry name" value="AAA+_ATPase"/>
</dbReference>
<dbReference type="RefSeq" id="WP_056686499.1">
    <property type="nucleotide sequence ID" value="NZ_LJIX01000006.1"/>
</dbReference>
<dbReference type="GO" id="GO:0016887">
    <property type="term" value="F:ATP hydrolysis activity"/>
    <property type="evidence" value="ECO:0007669"/>
    <property type="project" value="InterPro"/>
</dbReference>
<organism evidence="5 6">
    <name type="scientific">Cytobacillus solani</name>
    <dbReference type="NCBI Taxonomy" id="1637975"/>
    <lineage>
        <taxon>Bacteria</taxon>
        <taxon>Bacillati</taxon>
        <taxon>Bacillota</taxon>
        <taxon>Bacilli</taxon>
        <taxon>Bacillales</taxon>
        <taxon>Bacillaceae</taxon>
        <taxon>Cytobacillus</taxon>
    </lineage>
</organism>
<keyword evidence="1" id="KW-0813">Transport</keyword>
<dbReference type="InterPro" id="IPR050153">
    <property type="entry name" value="Metal_Ion_Import_ABC"/>
</dbReference>
<reference evidence="5 6" key="1">
    <citation type="submission" date="2015-09" db="EMBL/GenBank/DDBJ databases">
        <title>Genome sequencing project for genomic taxonomy and phylogenomics of Bacillus-like bacteria.</title>
        <authorList>
            <person name="Liu B."/>
            <person name="Wang J."/>
            <person name="Zhu Y."/>
            <person name="Liu G."/>
            <person name="Chen Q."/>
            <person name="Chen Z."/>
            <person name="Lan J."/>
            <person name="Che J."/>
            <person name="Ge C."/>
            <person name="Shi H."/>
            <person name="Pan Z."/>
            <person name="Liu X."/>
        </authorList>
    </citation>
    <scope>NUCLEOTIDE SEQUENCE [LARGE SCALE GENOMIC DNA]</scope>
    <source>
        <strain evidence="5 6">FJAT-18043</strain>
    </source>
</reference>
<evidence type="ECO:0000256" key="1">
    <source>
        <dbReference type="ARBA" id="ARBA00022448"/>
    </source>
</evidence>
<dbReference type="InterPro" id="IPR003439">
    <property type="entry name" value="ABC_transporter-like_ATP-bd"/>
</dbReference>
<dbReference type="PATRIC" id="fig|1637975.4.peg.4815"/>
<dbReference type="PANTHER" id="PTHR42734">
    <property type="entry name" value="METAL TRANSPORT SYSTEM ATP-BINDING PROTEIN TM_0124-RELATED"/>
    <property type="match status" value="1"/>
</dbReference>
<keyword evidence="3" id="KW-0067">ATP-binding</keyword>